<dbReference type="InterPro" id="IPR022641">
    <property type="entry name" value="CheR_N"/>
</dbReference>
<organism evidence="7 8">
    <name type="scientific">Paenibacillus lignilyticus</name>
    <dbReference type="NCBI Taxonomy" id="1172615"/>
    <lineage>
        <taxon>Bacteria</taxon>
        <taxon>Bacillati</taxon>
        <taxon>Bacillota</taxon>
        <taxon>Bacilli</taxon>
        <taxon>Bacillales</taxon>
        <taxon>Paenibacillaceae</taxon>
        <taxon>Paenibacillus</taxon>
    </lineage>
</organism>
<comment type="catalytic activity">
    <reaction evidence="1">
        <text>L-glutamyl-[protein] + S-adenosyl-L-methionine = [protein]-L-glutamate 5-O-methyl ester + S-adenosyl-L-homocysteine</text>
        <dbReference type="Rhea" id="RHEA:24452"/>
        <dbReference type="Rhea" id="RHEA-COMP:10208"/>
        <dbReference type="Rhea" id="RHEA-COMP:10311"/>
        <dbReference type="ChEBI" id="CHEBI:29973"/>
        <dbReference type="ChEBI" id="CHEBI:57856"/>
        <dbReference type="ChEBI" id="CHEBI:59789"/>
        <dbReference type="ChEBI" id="CHEBI:82795"/>
        <dbReference type="EC" id="2.1.1.80"/>
    </reaction>
</comment>
<dbReference type="InterPro" id="IPR050903">
    <property type="entry name" value="Bact_Chemotaxis_MeTrfase"/>
</dbReference>
<dbReference type="Pfam" id="PF03705">
    <property type="entry name" value="CheR_N"/>
    <property type="match status" value="1"/>
</dbReference>
<dbReference type="SMART" id="SM00138">
    <property type="entry name" value="MeTrc"/>
    <property type="match status" value="1"/>
</dbReference>
<proteinExistence type="predicted"/>
<comment type="caution">
    <text evidence="7">The sequence shown here is derived from an EMBL/GenBank/DDBJ whole genome shotgun (WGS) entry which is preliminary data.</text>
</comment>
<dbReference type="Proteomes" id="UP000673394">
    <property type="component" value="Unassembled WGS sequence"/>
</dbReference>
<evidence type="ECO:0000259" key="6">
    <source>
        <dbReference type="PROSITE" id="PS50123"/>
    </source>
</evidence>
<dbReference type="Gene3D" id="3.40.50.150">
    <property type="entry name" value="Vaccinia Virus protein VP39"/>
    <property type="match status" value="1"/>
</dbReference>
<dbReference type="Gene3D" id="1.10.155.10">
    <property type="entry name" value="Chemotaxis receptor methyltransferase CheR, N-terminal domain"/>
    <property type="match status" value="1"/>
</dbReference>
<dbReference type="InterPro" id="IPR000780">
    <property type="entry name" value="CheR_MeTrfase"/>
</dbReference>
<dbReference type="CDD" id="cd02440">
    <property type="entry name" value="AdoMet_MTases"/>
    <property type="match status" value="1"/>
</dbReference>
<dbReference type="PIRSF" id="PIRSF000410">
    <property type="entry name" value="CheR"/>
    <property type="match status" value="1"/>
</dbReference>
<dbReference type="InterPro" id="IPR026024">
    <property type="entry name" value="Chemotaxis_MeTrfase_CheR"/>
</dbReference>
<accession>A0ABS5CF32</accession>
<dbReference type="SUPFAM" id="SSF53335">
    <property type="entry name" value="S-adenosyl-L-methionine-dependent methyltransferases"/>
    <property type="match status" value="1"/>
</dbReference>
<evidence type="ECO:0000313" key="8">
    <source>
        <dbReference type="Proteomes" id="UP000673394"/>
    </source>
</evidence>
<evidence type="ECO:0000256" key="4">
    <source>
        <dbReference type="ARBA" id="ARBA00022679"/>
    </source>
</evidence>
<feature type="domain" description="CheR-type methyltransferase" evidence="6">
    <location>
        <begin position="1"/>
        <end position="261"/>
    </location>
</feature>
<dbReference type="Pfam" id="PF01739">
    <property type="entry name" value="CheR"/>
    <property type="match status" value="1"/>
</dbReference>
<dbReference type="PROSITE" id="PS50123">
    <property type="entry name" value="CHER"/>
    <property type="match status" value="1"/>
</dbReference>
<evidence type="ECO:0000313" key="7">
    <source>
        <dbReference type="EMBL" id="MBP3964473.1"/>
    </source>
</evidence>
<evidence type="ECO:0000256" key="1">
    <source>
        <dbReference type="ARBA" id="ARBA00001541"/>
    </source>
</evidence>
<dbReference type="InterPro" id="IPR029063">
    <property type="entry name" value="SAM-dependent_MTases_sf"/>
</dbReference>
<protein>
    <recommendedName>
        <fullName evidence="2">protein-glutamate O-methyltransferase</fullName>
        <ecNumber evidence="2">2.1.1.80</ecNumber>
    </recommendedName>
</protein>
<sequence>MVEDKDFSLFIKKIKDKTAIDLSQYKEAQMKRRLTTLRQKYGYNTFAAYWDGLEKDKKLMNEFLDRMTINVSEFWRNPSRWEAMEKKFLPEIVKANPRVKIWSAACSTGEEPYTLSMILAELGAQDKSSILATDLDNIVLQKATQGIYQDRSIREVPRTYMSKYFTKHDEDNVAVINQLKRNITFKQQNLLHDTFDTGFDVIVCRNVMIYFTEEAKHLLYHKFSKALKPGGLLFVGSTEQIFSPAQYDFDSVETFFYRKRA</sequence>
<dbReference type="PANTHER" id="PTHR24422:SF19">
    <property type="entry name" value="CHEMOTAXIS PROTEIN METHYLTRANSFERASE"/>
    <property type="match status" value="1"/>
</dbReference>
<keyword evidence="8" id="KW-1185">Reference proteome</keyword>
<name>A0ABS5CF32_9BACL</name>
<dbReference type="EMBL" id="JAGKSP010000006">
    <property type="protein sequence ID" value="MBP3964473.1"/>
    <property type="molecule type" value="Genomic_DNA"/>
</dbReference>
<dbReference type="EC" id="2.1.1.80" evidence="2"/>
<dbReference type="PRINTS" id="PR00996">
    <property type="entry name" value="CHERMTFRASE"/>
</dbReference>
<dbReference type="InterPro" id="IPR036804">
    <property type="entry name" value="CheR_N_sf"/>
</dbReference>
<keyword evidence="4" id="KW-0808">Transferase</keyword>
<dbReference type="InterPro" id="IPR022642">
    <property type="entry name" value="CheR_C"/>
</dbReference>
<evidence type="ECO:0000256" key="5">
    <source>
        <dbReference type="ARBA" id="ARBA00022691"/>
    </source>
</evidence>
<dbReference type="SUPFAM" id="SSF47757">
    <property type="entry name" value="Chemotaxis receptor methyltransferase CheR, N-terminal domain"/>
    <property type="match status" value="1"/>
</dbReference>
<dbReference type="PANTHER" id="PTHR24422">
    <property type="entry name" value="CHEMOTAXIS PROTEIN METHYLTRANSFERASE"/>
    <property type="match status" value="1"/>
</dbReference>
<reference evidence="7 8" key="1">
    <citation type="submission" date="2021-04" db="EMBL/GenBank/DDBJ databases">
        <title>Paenibacillus sp. DLE-14 whole genome sequence.</title>
        <authorList>
            <person name="Ham Y.J."/>
        </authorList>
    </citation>
    <scope>NUCLEOTIDE SEQUENCE [LARGE SCALE GENOMIC DNA]</scope>
    <source>
        <strain evidence="7 8">DLE-14</strain>
    </source>
</reference>
<evidence type="ECO:0000256" key="2">
    <source>
        <dbReference type="ARBA" id="ARBA00012534"/>
    </source>
</evidence>
<gene>
    <name evidence="7" type="ORF">I8J30_17285</name>
</gene>
<keyword evidence="3" id="KW-0489">Methyltransferase</keyword>
<keyword evidence="5" id="KW-0949">S-adenosyl-L-methionine</keyword>
<evidence type="ECO:0000256" key="3">
    <source>
        <dbReference type="ARBA" id="ARBA00022603"/>
    </source>
</evidence>